<reference evidence="1" key="1">
    <citation type="journal article" date="2021" name="Proc. Natl. Acad. Sci. U.S.A.">
        <title>A Catalog of Tens of Thousands of Viruses from Human Metagenomes Reveals Hidden Associations with Chronic Diseases.</title>
        <authorList>
            <person name="Tisza M.J."/>
            <person name="Buck C.B."/>
        </authorList>
    </citation>
    <scope>NUCLEOTIDE SEQUENCE</scope>
    <source>
        <strain evidence="1">CtPJC19</strain>
    </source>
</reference>
<protein>
    <submittedName>
        <fullName evidence="1">Uncharacterized protein</fullName>
    </submittedName>
</protein>
<dbReference type="EMBL" id="BK014824">
    <property type="protein sequence ID" value="DAD77365.1"/>
    <property type="molecule type" value="Genomic_DNA"/>
</dbReference>
<name>A0A8S5M4Y7_9CAUD</name>
<evidence type="ECO:0000313" key="1">
    <source>
        <dbReference type="EMBL" id="DAD77365.1"/>
    </source>
</evidence>
<organism evidence="1">
    <name type="scientific">Siphoviridae sp. ctPJC19</name>
    <dbReference type="NCBI Taxonomy" id="2826321"/>
    <lineage>
        <taxon>Viruses</taxon>
        <taxon>Duplodnaviria</taxon>
        <taxon>Heunggongvirae</taxon>
        <taxon>Uroviricota</taxon>
        <taxon>Caudoviricetes</taxon>
    </lineage>
</organism>
<sequence length="61" mass="7326">MKLLSNIIFPLSAIEMFVLLCVNENLNCRMRDNKPYQLVFAPKTENMWRIINKHEWIAKVF</sequence>
<proteinExistence type="predicted"/>
<accession>A0A8S5M4Y7</accession>